<dbReference type="AlphaFoldDB" id="A0AA38LZ69"/>
<sequence length="104" mass="11895">MAPTLRSGILFDSSFDTCGDCLRVYDPKNKQIVKNRRYKVVTNEVRKPRLDEGPPYCSYDSKQYLLYNEARRRNGTGKSSSISKEDHSTTTSPRIKADIKRCTA</sequence>
<keyword evidence="3" id="KW-1185">Reference proteome</keyword>
<name>A0AA38LZ69_9CUCU</name>
<accession>A0AA38LZ69</accession>
<feature type="region of interest" description="Disordered" evidence="1">
    <location>
        <begin position="73"/>
        <end position="104"/>
    </location>
</feature>
<dbReference type="EMBL" id="JALNTZ010003961">
    <property type="protein sequence ID" value="KAJ3615686.1"/>
    <property type="molecule type" value="Genomic_DNA"/>
</dbReference>
<evidence type="ECO:0000313" key="3">
    <source>
        <dbReference type="Proteomes" id="UP001168821"/>
    </source>
</evidence>
<comment type="caution">
    <text evidence="2">The sequence shown here is derived from an EMBL/GenBank/DDBJ whole genome shotgun (WGS) entry which is preliminary data.</text>
</comment>
<feature type="compositionally biased region" description="Basic and acidic residues" evidence="1">
    <location>
        <begin position="95"/>
        <end position="104"/>
    </location>
</feature>
<organism evidence="2 3">
    <name type="scientific">Zophobas morio</name>
    <dbReference type="NCBI Taxonomy" id="2755281"/>
    <lineage>
        <taxon>Eukaryota</taxon>
        <taxon>Metazoa</taxon>
        <taxon>Ecdysozoa</taxon>
        <taxon>Arthropoda</taxon>
        <taxon>Hexapoda</taxon>
        <taxon>Insecta</taxon>
        <taxon>Pterygota</taxon>
        <taxon>Neoptera</taxon>
        <taxon>Endopterygota</taxon>
        <taxon>Coleoptera</taxon>
        <taxon>Polyphaga</taxon>
        <taxon>Cucujiformia</taxon>
        <taxon>Tenebrionidae</taxon>
        <taxon>Zophobas</taxon>
    </lineage>
</organism>
<gene>
    <name evidence="2" type="ORF">Zmor_012370</name>
</gene>
<dbReference type="Proteomes" id="UP001168821">
    <property type="component" value="Unassembled WGS sequence"/>
</dbReference>
<reference evidence="2" key="1">
    <citation type="journal article" date="2023" name="G3 (Bethesda)">
        <title>Whole genome assemblies of Zophobas morio and Tenebrio molitor.</title>
        <authorList>
            <person name="Kaur S."/>
            <person name="Stinson S.A."/>
            <person name="diCenzo G.C."/>
        </authorList>
    </citation>
    <scope>NUCLEOTIDE SEQUENCE</scope>
    <source>
        <strain evidence="2">QUZm001</strain>
    </source>
</reference>
<evidence type="ECO:0000256" key="1">
    <source>
        <dbReference type="SAM" id="MobiDB-lite"/>
    </source>
</evidence>
<proteinExistence type="predicted"/>
<evidence type="ECO:0000313" key="2">
    <source>
        <dbReference type="EMBL" id="KAJ3615686.1"/>
    </source>
</evidence>
<protein>
    <submittedName>
        <fullName evidence="2">Uncharacterized protein</fullName>
    </submittedName>
</protein>